<name>A0A495B905_VOGIN</name>
<gene>
    <name evidence="3" type="ORF">C8E02_2437</name>
</gene>
<dbReference type="AlphaFoldDB" id="A0A495B905"/>
<feature type="compositionally biased region" description="Low complexity" evidence="1">
    <location>
        <begin position="322"/>
        <end position="362"/>
    </location>
</feature>
<feature type="domain" description="Flagellar hook-length control protein-like C-terminal" evidence="2">
    <location>
        <begin position="249"/>
        <end position="332"/>
    </location>
</feature>
<dbReference type="PANTHER" id="PTHR37533:SF2">
    <property type="entry name" value="FLAGELLAR HOOK-LENGTH CONTROL PROTEIN"/>
    <property type="match status" value="1"/>
</dbReference>
<keyword evidence="3" id="KW-0969">Cilium</keyword>
<dbReference type="EMBL" id="RBID01000016">
    <property type="protein sequence ID" value="RKQ56983.1"/>
    <property type="molecule type" value="Genomic_DNA"/>
</dbReference>
<dbReference type="InterPro" id="IPR052563">
    <property type="entry name" value="FliK"/>
</dbReference>
<dbReference type="Pfam" id="PF02120">
    <property type="entry name" value="Flg_hook"/>
    <property type="match status" value="1"/>
</dbReference>
<reference evidence="3 4" key="1">
    <citation type="submission" date="2018-10" db="EMBL/GenBank/DDBJ databases">
        <title>Genomic Encyclopedia of Type Strains, Phase IV (KMG-IV): sequencing the most valuable type-strain genomes for metagenomic binning, comparative biology and taxonomic classification.</title>
        <authorList>
            <person name="Goeker M."/>
        </authorList>
    </citation>
    <scope>NUCLEOTIDE SEQUENCE [LARGE SCALE GENOMIC DNA]</scope>
    <source>
        <strain evidence="3 4">DSM 3303</strain>
    </source>
</reference>
<dbReference type="Proteomes" id="UP000279384">
    <property type="component" value="Unassembled WGS sequence"/>
</dbReference>
<dbReference type="InterPro" id="IPR038610">
    <property type="entry name" value="FliK-like_C_sf"/>
</dbReference>
<evidence type="ECO:0000313" key="4">
    <source>
        <dbReference type="Proteomes" id="UP000279384"/>
    </source>
</evidence>
<feature type="compositionally biased region" description="Polar residues" evidence="1">
    <location>
        <begin position="363"/>
        <end position="372"/>
    </location>
</feature>
<keyword evidence="3" id="KW-0966">Cell projection</keyword>
<proteinExistence type="predicted"/>
<dbReference type="PANTHER" id="PTHR37533">
    <property type="entry name" value="FLAGELLAR HOOK-LENGTH CONTROL PROTEIN"/>
    <property type="match status" value="1"/>
</dbReference>
<dbReference type="InterPro" id="IPR021136">
    <property type="entry name" value="Flagellar_hook_control-like_C"/>
</dbReference>
<evidence type="ECO:0000256" key="1">
    <source>
        <dbReference type="SAM" id="MobiDB-lite"/>
    </source>
</evidence>
<sequence length="372" mass="37734">MAITVQSVLNLSDSSATPSQSYVSTPDSPFAMFFANQLQAFTLGQPGVAAAGDSALLDGIGQQPRAAAAQDASLLLGGLFMPGNAAANPLTTAAGKDAAALSALPDPAALGEALAAEELAALAAAKTKAAKGGETAGALSELAALTGDAAADEAPVLPGLLAAASSDKRALRALKDDGLSAAVAVRLAMREAEAAEAGSEVKTLPPALAAGRQELPTDLSASGAGKELKEVLLGGTMDRSKQWGEAFGQQVVKAVERQLDSARFHVTPEKLGPIEVQISMNKEQAQIVVTTSNLMAKEIVESHLPALSRMMEQAGLQLADAQVSSQQQGQQQHGQQAQQQRGRTQSEAMSPLAELESAAPAATVSSGLSVTA</sequence>
<organism evidence="3 4">
    <name type="scientific">Vogesella indigofera</name>
    <name type="common">Pseudomonas indigofera</name>
    <dbReference type="NCBI Taxonomy" id="45465"/>
    <lineage>
        <taxon>Bacteria</taxon>
        <taxon>Pseudomonadati</taxon>
        <taxon>Pseudomonadota</taxon>
        <taxon>Betaproteobacteria</taxon>
        <taxon>Neisseriales</taxon>
        <taxon>Chromobacteriaceae</taxon>
        <taxon>Vogesella</taxon>
    </lineage>
</organism>
<comment type="caution">
    <text evidence="3">The sequence shown here is derived from an EMBL/GenBank/DDBJ whole genome shotgun (WGS) entry which is preliminary data.</text>
</comment>
<evidence type="ECO:0000259" key="2">
    <source>
        <dbReference type="Pfam" id="PF02120"/>
    </source>
</evidence>
<protein>
    <submittedName>
        <fullName evidence="3">Flagellar hook-length control protein FliK</fullName>
    </submittedName>
</protein>
<accession>A0A495B905</accession>
<keyword evidence="3" id="KW-0282">Flagellum</keyword>
<dbReference type="CDD" id="cd17470">
    <property type="entry name" value="T3SS_Flik_C"/>
    <property type="match status" value="1"/>
</dbReference>
<dbReference type="Gene3D" id="3.30.750.140">
    <property type="match status" value="1"/>
</dbReference>
<feature type="region of interest" description="Disordered" evidence="1">
    <location>
        <begin position="318"/>
        <end position="372"/>
    </location>
</feature>
<evidence type="ECO:0000313" key="3">
    <source>
        <dbReference type="EMBL" id="RKQ56983.1"/>
    </source>
</evidence>
<dbReference type="RefSeq" id="WP_120810982.1">
    <property type="nucleotide sequence ID" value="NZ_RBID01000016.1"/>
</dbReference>